<name>A0A9W6T7B0_CANBO</name>
<sequence length="120" mass="13268">MLTAQKKQKANAIASQNRSDVDNRAQSLQANFNPMMMMPQNGGYPRTMSLNSAPMNGGYYQQPGQPQPQAPQSYMKGGPGMNPQMSDPFMSGRMAPMRQSAPMAPQQFQQQRQSDPLLDT</sequence>
<organism evidence="2 3">
    <name type="scientific">Candida boidinii</name>
    <name type="common">Yeast</name>
    <dbReference type="NCBI Taxonomy" id="5477"/>
    <lineage>
        <taxon>Eukaryota</taxon>
        <taxon>Fungi</taxon>
        <taxon>Dikarya</taxon>
        <taxon>Ascomycota</taxon>
        <taxon>Saccharomycotina</taxon>
        <taxon>Pichiomycetes</taxon>
        <taxon>Pichiales</taxon>
        <taxon>Pichiaceae</taxon>
        <taxon>Ogataea</taxon>
        <taxon>Ogataea/Candida clade</taxon>
    </lineage>
</organism>
<dbReference type="AlphaFoldDB" id="A0A9W6T7B0"/>
<dbReference type="Proteomes" id="UP001165120">
    <property type="component" value="Unassembled WGS sequence"/>
</dbReference>
<dbReference type="EMBL" id="BSXN01005337">
    <property type="protein sequence ID" value="GME82610.1"/>
    <property type="molecule type" value="Genomic_DNA"/>
</dbReference>
<evidence type="ECO:0000313" key="3">
    <source>
        <dbReference type="Proteomes" id="UP001165120"/>
    </source>
</evidence>
<feature type="region of interest" description="Disordered" evidence="1">
    <location>
        <begin position="1"/>
        <end position="120"/>
    </location>
</feature>
<keyword evidence="3" id="KW-1185">Reference proteome</keyword>
<feature type="compositionally biased region" description="Polar residues" evidence="1">
    <location>
        <begin position="13"/>
        <end position="32"/>
    </location>
</feature>
<accession>A0A9W6T7B0</accession>
<proteinExistence type="predicted"/>
<evidence type="ECO:0000256" key="1">
    <source>
        <dbReference type="SAM" id="MobiDB-lite"/>
    </source>
</evidence>
<protein>
    <submittedName>
        <fullName evidence="2">Unnamed protein product</fullName>
    </submittedName>
</protein>
<evidence type="ECO:0000313" key="2">
    <source>
        <dbReference type="EMBL" id="GME82610.1"/>
    </source>
</evidence>
<comment type="caution">
    <text evidence="2">The sequence shown here is derived from an EMBL/GenBank/DDBJ whole genome shotgun (WGS) entry which is preliminary data.</text>
</comment>
<reference evidence="2" key="1">
    <citation type="submission" date="2023-04" db="EMBL/GenBank/DDBJ databases">
        <title>Candida boidinii NBRC 10035.</title>
        <authorList>
            <person name="Ichikawa N."/>
            <person name="Sato H."/>
            <person name="Tonouchi N."/>
        </authorList>
    </citation>
    <scope>NUCLEOTIDE SEQUENCE</scope>
    <source>
        <strain evidence="2">NBRC 10035</strain>
    </source>
</reference>
<gene>
    <name evidence="2" type="ORF">Cboi02_000681100</name>
</gene>